<dbReference type="NCBIfam" id="TIGR01730">
    <property type="entry name" value="RND_mfp"/>
    <property type="match status" value="1"/>
</dbReference>
<dbReference type="RefSeq" id="WP_137339947.1">
    <property type="nucleotide sequence ID" value="NZ_SZVO01000004.1"/>
</dbReference>
<sequence length="379" mass="41534">MQPTNKYSIINGLIFSILIATVIGCSSNAEEKEKTEKAEKAAAVPSATVTFPLEKEDLSTAFHTPGELISFRNVDLYARETSFVKKIYADVGSEVKEGQLLVSMEAPELNSRLAGAESRAKAQEAAYIASKANYSRLVETSKTPGTISQNDLDQALARMDADYAQLQSAKASQKEVGASKNYLEIRAPFAGIITAKNISPGAYVGPAGKGSEFPLFTLQEQRKMRLVVSIPEAYVGYVTNQTEISFSVKAYPNQKFKAKVKRLAGVLDSRLRSERIEMDVFNNDKKLFPGMVAEVEIPLSSDVPSFVVPKTALVNSMERVFVVKVVDSKALWVDVKKGREMDSTVEIFSSNLQIKDQLVKKASEEVRNGSTLHTKLASL</sequence>
<dbReference type="InterPro" id="IPR006143">
    <property type="entry name" value="RND_pump_MFP"/>
</dbReference>
<dbReference type="SUPFAM" id="SSF111369">
    <property type="entry name" value="HlyD-like secretion proteins"/>
    <property type="match status" value="1"/>
</dbReference>
<dbReference type="Pfam" id="PF25973">
    <property type="entry name" value="BSH_CzcB"/>
    <property type="match status" value="1"/>
</dbReference>
<reference evidence="4 5" key="1">
    <citation type="submission" date="2019-05" db="EMBL/GenBank/DDBJ databases">
        <title>Dyadobacter AR-3-8 sp. nov., isolated from arctic soil.</title>
        <authorList>
            <person name="Chaudhary D.K."/>
        </authorList>
    </citation>
    <scope>NUCLEOTIDE SEQUENCE [LARGE SCALE GENOMIC DNA]</scope>
    <source>
        <strain evidence="4 5">AR-3-8</strain>
    </source>
</reference>
<evidence type="ECO:0000259" key="3">
    <source>
        <dbReference type="Pfam" id="PF25973"/>
    </source>
</evidence>
<dbReference type="Gene3D" id="2.40.50.100">
    <property type="match status" value="1"/>
</dbReference>
<dbReference type="Pfam" id="PF25954">
    <property type="entry name" value="Beta-barrel_RND_2"/>
    <property type="match status" value="1"/>
</dbReference>
<comment type="similarity">
    <text evidence="1">Belongs to the membrane fusion protein (MFP) (TC 8.A.1) family.</text>
</comment>
<dbReference type="InterPro" id="IPR058792">
    <property type="entry name" value="Beta-barrel_RND_2"/>
</dbReference>
<organism evidence="4 5">
    <name type="scientific">Dyadobacter frigoris</name>
    <dbReference type="NCBI Taxonomy" id="2576211"/>
    <lineage>
        <taxon>Bacteria</taxon>
        <taxon>Pseudomonadati</taxon>
        <taxon>Bacteroidota</taxon>
        <taxon>Cytophagia</taxon>
        <taxon>Cytophagales</taxon>
        <taxon>Spirosomataceae</taxon>
        <taxon>Dyadobacter</taxon>
    </lineage>
</organism>
<dbReference type="PANTHER" id="PTHR30469:SF37">
    <property type="entry name" value="RAGD PROTEIN"/>
    <property type="match status" value="1"/>
</dbReference>
<dbReference type="PANTHER" id="PTHR30469">
    <property type="entry name" value="MULTIDRUG RESISTANCE PROTEIN MDTA"/>
    <property type="match status" value="1"/>
</dbReference>
<proteinExistence type="inferred from homology"/>
<dbReference type="AlphaFoldDB" id="A0A4U6D535"/>
<evidence type="ECO:0000256" key="1">
    <source>
        <dbReference type="ARBA" id="ARBA00009477"/>
    </source>
</evidence>
<dbReference type="GO" id="GO:0015562">
    <property type="term" value="F:efflux transmembrane transporter activity"/>
    <property type="evidence" value="ECO:0007669"/>
    <property type="project" value="TreeGrafter"/>
</dbReference>
<keyword evidence="5" id="KW-1185">Reference proteome</keyword>
<gene>
    <name evidence="4" type="ORF">FDK13_10530</name>
</gene>
<evidence type="ECO:0000259" key="2">
    <source>
        <dbReference type="Pfam" id="PF25954"/>
    </source>
</evidence>
<dbReference type="GO" id="GO:1990281">
    <property type="term" value="C:efflux pump complex"/>
    <property type="evidence" value="ECO:0007669"/>
    <property type="project" value="TreeGrafter"/>
</dbReference>
<evidence type="ECO:0000313" key="4">
    <source>
        <dbReference type="EMBL" id="TKT92402.1"/>
    </source>
</evidence>
<dbReference type="Proteomes" id="UP000304900">
    <property type="component" value="Unassembled WGS sequence"/>
</dbReference>
<dbReference type="Gene3D" id="2.40.420.20">
    <property type="match status" value="1"/>
</dbReference>
<evidence type="ECO:0000313" key="5">
    <source>
        <dbReference type="Proteomes" id="UP000304900"/>
    </source>
</evidence>
<dbReference type="Gene3D" id="2.40.30.170">
    <property type="match status" value="1"/>
</dbReference>
<dbReference type="EMBL" id="SZVO01000004">
    <property type="protein sequence ID" value="TKT92402.1"/>
    <property type="molecule type" value="Genomic_DNA"/>
</dbReference>
<dbReference type="InterPro" id="IPR058647">
    <property type="entry name" value="BSH_CzcB-like"/>
</dbReference>
<name>A0A4U6D535_9BACT</name>
<accession>A0A4U6D535</accession>
<dbReference type="Gene3D" id="1.10.287.470">
    <property type="entry name" value="Helix hairpin bin"/>
    <property type="match status" value="1"/>
</dbReference>
<protein>
    <submittedName>
        <fullName evidence="4">Efflux RND transporter periplasmic adaptor subunit</fullName>
    </submittedName>
</protein>
<feature type="domain" description="CusB-like beta-barrel" evidence="2">
    <location>
        <begin position="226"/>
        <end position="297"/>
    </location>
</feature>
<comment type="caution">
    <text evidence="4">The sequence shown here is derived from an EMBL/GenBank/DDBJ whole genome shotgun (WGS) entry which is preliminary data.</text>
</comment>
<dbReference type="PROSITE" id="PS51257">
    <property type="entry name" value="PROKAR_LIPOPROTEIN"/>
    <property type="match status" value="1"/>
</dbReference>
<feature type="domain" description="CzcB-like barrel-sandwich hybrid" evidence="3">
    <location>
        <begin position="76"/>
        <end position="205"/>
    </location>
</feature>
<dbReference type="OrthoDB" id="9806939at2"/>